<organism evidence="1 2">
    <name type="scientific">Phormidesmis priestleyi Ana</name>
    <dbReference type="NCBI Taxonomy" id="1666911"/>
    <lineage>
        <taxon>Bacteria</taxon>
        <taxon>Bacillati</taxon>
        <taxon>Cyanobacteriota</taxon>
        <taxon>Cyanophyceae</taxon>
        <taxon>Leptolyngbyales</taxon>
        <taxon>Leptolyngbyaceae</taxon>
        <taxon>Phormidesmis</taxon>
    </lineage>
</organism>
<gene>
    <name evidence="1" type="ORF">HLUCCA11_11765</name>
</gene>
<dbReference type="Proteomes" id="UP000050465">
    <property type="component" value="Unassembled WGS sequence"/>
</dbReference>
<sequence>MAAQQQVYVSASGDLLGAYVLASSTRVHVSNNGILSLISRDYTDELTYDYRDRLERIGNAEVSYDFRGRVEQIGSTRIGYGFRDRINQIGSAEVAYTARGKVSQIGDVMLQYDRNLIETISANYTSGGVRIVVVQPRHRL</sequence>
<comment type="caution">
    <text evidence="1">The sequence shown here is derived from an EMBL/GenBank/DDBJ whole genome shotgun (WGS) entry which is preliminary data.</text>
</comment>
<proteinExistence type="predicted"/>
<dbReference type="EMBL" id="LJZR01000014">
    <property type="protein sequence ID" value="KPQ35089.1"/>
    <property type="molecule type" value="Genomic_DNA"/>
</dbReference>
<dbReference type="AlphaFoldDB" id="A0A0P8DFI7"/>
<evidence type="ECO:0000313" key="1">
    <source>
        <dbReference type="EMBL" id="KPQ35089.1"/>
    </source>
</evidence>
<reference evidence="1 2" key="1">
    <citation type="submission" date="2015-09" db="EMBL/GenBank/DDBJ databases">
        <title>Identification and resolution of microdiversity through metagenomic sequencing of parallel consortia.</title>
        <authorList>
            <person name="Nelson W.C."/>
            <person name="Romine M.F."/>
            <person name="Lindemann S.R."/>
        </authorList>
    </citation>
    <scope>NUCLEOTIDE SEQUENCE [LARGE SCALE GENOMIC DNA]</scope>
    <source>
        <strain evidence="1">Ana</strain>
    </source>
</reference>
<evidence type="ECO:0000313" key="2">
    <source>
        <dbReference type="Proteomes" id="UP000050465"/>
    </source>
</evidence>
<accession>A0A0P8DFI7</accession>
<protein>
    <submittedName>
        <fullName evidence="1">Uncharacterized protein</fullName>
    </submittedName>
</protein>
<name>A0A0P8DFI7_9CYAN</name>